<dbReference type="Proteomes" id="UP001497644">
    <property type="component" value="Chromosome 12"/>
</dbReference>
<feature type="coiled-coil region" evidence="4">
    <location>
        <begin position="109"/>
        <end position="136"/>
    </location>
</feature>
<keyword evidence="2" id="KW-0819">tRNA processing</keyword>
<gene>
    <name evidence="8" type="ORF">LPLAT_LOCUS3283</name>
</gene>
<dbReference type="InterPro" id="IPR016024">
    <property type="entry name" value="ARM-type_fold"/>
</dbReference>
<comment type="similarity">
    <text evidence="1">Belongs to the THADA family.</text>
</comment>
<organism evidence="8 9">
    <name type="scientific">Lasius platythorax</name>
    <dbReference type="NCBI Taxonomy" id="488582"/>
    <lineage>
        <taxon>Eukaryota</taxon>
        <taxon>Metazoa</taxon>
        <taxon>Ecdysozoa</taxon>
        <taxon>Arthropoda</taxon>
        <taxon>Hexapoda</taxon>
        <taxon>Insecta</taxon>
        <taxon>Pterygota</taxon>
        <taxon>Neoptera</taxon>
        <taxon>Endopterygota</taxon>
        <taxon>Hymenoptera</taxon>
        <taxon>Apocrita</taxon>
        <taxon>Aculeata</taxon>
        <taxon>Formicoidea</taxon>
        <taxon>Formicidae</taxon>
        <taxon>Formicinae</taxon>
        <taxon>Lasius</taxon>
        <taxon>Lasius</taxon>
    </lineage>
</organism>
<evidence type="ECO:0000259" key="7">
    <source>
        <dbReference type="Pfam" id="PF25151"/>
    </source>
</evidence>
<evidence type="ECO:0000313" key="9">
    <source>
        <dbReference type="Proteomes" id="UP001497644"/>
    </source>
</evidence>
<keyword evidence="9" id="KW-1185">Reference proteome</keyword>
<dbReference type="InterPro" id="IPR019442">
    <property type="entry name" value="THADA/TRM732_DUF2428"/>
</dbReference>
<dbReference type="Pfam" id="PF25151">
    <property type="entry name" value="TPR_Trm732_C"/>
    <property type="match status" value="1"/>
</dbReference>
<evidence type="ECO:0000256" key="1">
    <source>
        <dbReference type="ARBA" id="ARBA00010409"/>
    </source>
</evidence>
<dbReference type="GO" id="GO:0030488">
    <property type="term" value="P:tRNA methylation"/>
    <property type="evidence" value="ECO:0007669"/>
    <property type="project" value="TreeGrafter"/>
</dbReference>
<evidence type="ECO:0000256" key="3">
    <source>
        <dbReference type="ARBA" id="ARBA00035698"/>
    </source>
</evidence>
<dbReference type="EMBL" id="OZ034835">
    <property type="protein sequence ID" value="CAL1677231.1"/>
    <property type="molecule type" value="Genomic_DNA"/>
</dbReference>
<dbReference type="PANTHER" id="PTHR14387:SF7">
    <property type="entry name" value="THYROID ADENOMA-ASSOCIATED PROTEIN"/>
    <property type="match status" value="1"/>
</dbReference>
<feature type="domain" description="tRNA (32-2'-O)-methyltransferase regulator THADA-like TPR repeats region" evidence="6">
    <location>
        <begin position="10"/>
        <end position="215"/>
    </location>
</feature>
<dbReference type="PANTHER" id="PTHR14387">
    <property type="entry name" value="THADA/DEATH RECEPTOR INTERACTING PROTEIN"/>
    <property type="match status" value="1"/>
</dbReference>
<dbReference type="Pfam" id="PF25150">
    <property type="entry name" value="TPR_Trm732"/>
    <property type="match status" value="1"/>
</dbReference>
<name>A0AAV2NCZ2_9HYME</name>
<evidence type="ECO:0000256" key="4">
    <source>
        <dbReference type="SAM" id="Coils"/>
    </source>
</evidence>
<reference evidence="8" key="1">
    <citation type="submission" date="2024-04" db="EMBL/GenBank/DDBJ databases">
        <authorList>
            <consortium name="Molecular Ecology Group"/>
        </authorList>
    </citation>
    <scope>NUCLEOTIDE SEQUENCE</scope>
</reference>
<feature type="domain" description="tRNA (32-2'-O)-methyltransferase regulator THADA-like C-terminal TPR repeats region" evidence="7">
    <location>
        <begin position="664"/>
        <end position="824"/>
    </location>
</feature>
<protein>
    <recommendedName>
        <fullName evidence="3">tRNA (32-2'-O)-methyltransferase regulator THADA</fullName>
    </recommendedName>
</protein>
<dbReference type="Pfam" id="PF10350">
    <property type="entry name" value="DUF2428"/>
    <property type="match status" value="1"/>
</dbReference>
<dbReference type="InterPro" id="IPR056842">
    <property type="entry name" value="THADA-like_TPR_C"/>
</dbReference>
<feature type="domain" description="DUF2428" evidence="5">
    <location>
        <begin position="369"/>
        <end position="662"/>
    </location>
</feature>
<evidence type="ECO:0000259" key="5">
    <source>
        <dbReference type="Pfam" id="PF10350"/>
    </source>
</evidence>
<evidence type="ECO:0000256" key="2">
    <source>
        <dbReference type="ARBA" id="ARBA00022694"/>
    </source>
</evidence>
<evidence type="ECO:0000313" key="8">
    <source>
        <dbReference type="EMBL" id="CAL1677231.1"/>
    </source>
</evidence>
<proteinExistence type="inferred from homology"/>
<dbReference type="InterPro" id="IPR051954">
    <property type="entry name" value="tRNA_methyltransferase_THADA"/>
</dbReference>
<evidence type="ECO:0000259" key="6">
    <source>
        <dbReference type="Pfam" id="PF25150"/>
    </source>
</evidence>
<sequence>MKELKNMNEEELYRLLNGLRILKQKGELDTDEKLAQQTVKWRNTLEYSVLETCIRHYSDKCRLETLALLVESKKSTLHFTRMELDIILLFLKYNLCEKMEYVPFVKKALKRLKDSLAVMQRQLTQEENMRNRHKEQNSFTETYENALALSYKTSEQIERDIQDYTIFFLNLREICVNNLYPDATYSRRRSSLQILLLAQHLLCNEFKDIKWSKKQAETIFQCLLLDTYEPNKEMAYQILKLMDPMLLCLDLESRVQLIIKVALELGSSIRPIDSATAAYMLKVSKLSPVIKNILCNYCNIEDNVIEVITLQLVLLLYRKLHEALALAKQNIGMAIVKCSLYGYLFCMRSLLSDCDLRSAGTDNLWRDTIANIILLCFELNHTVSVIVNNSSPEGHLPMDLKLLNFNDDTSFPEKETVTPQMVLLCSWRTVKEVSQLFGLLANKASIQTGESINGLLTEEQIEHIMKHLVSLLCETKHRGAFEQAYVGFYQVCTPLWRLTNTTLNALPIHWLYDILIGITGLMPGYSKLCATRRSAGVPFMIQAVLSSEPKIHDSNVCAFHSVMKILLQFSMLENTISWRKIKCIMYENTIFSKYEHSTKPIIENRNEYNYKETNFDVTEIKTHSMNILRALFRHSQLGDMVKNYIADGLIVAFRNYDSKTWAERNAATLLFSALIIRIFGVQRTKDHINLTTDNKMTGRIFFERYPHLLPFILEELQTFVSINDIMIKSNVQAILLLLSRLYINYHFDGTDIAWKINEFVNLVSQCAKSPVHKTRELAARALVPLLTENTAHIFVKKLLLVLCTARDTRISANLIHGYLLQILEILTRLPSVQLLKSDVTEFLNSTDWILKGLEKRTNGFGCFPIATVYIDILHELFNLDKNIIESCKIEDTLHRLRQHLIEKDLLRQRPGEQMYKISVIKFILCVGKHSNFLQTMHNGQSEAFNIYSQLLIVPEAEIQSIAWTTVFEVLKKESCWQRKLSTYAIGAVADFTEDLHKYNPKLQDAVFDFLYNCLMDVNVCCIADKREICSLVMRKMHSHDASNIYSQRICYLRLLGKCMVTLTHELKNEELKMENVEDIYRKVCDSGWIGSLCKDLRSSVFDILYDLFNKDNINSEHCHPILDWWTMLLQLLIDDNADIRHEASKLICKIEPCNELECIESTLSVFFRKFNEIVANKCPEIAISALFCWSISLLGDADYEMDETDVFNKCRNYDVFEPVKISELCFGLTTSIMQRYSIDSALSSDAVKWINYRLDTDFSALSSFEDIARNYKNNVPTLERKLDEILDPTYKDKLLQVLACEKYVSL</sequence>
<dbReference type="InterPro" id="IPR056843">
    <property type="entry name" value="THADA-like_TPR"/>
</dbReference>
<accession>A0AAV2NCZ2</accession>
<keyword evidence="4" id="KW-0175">Coiled coil</keyword>
<dbReference type="SUPFAM" id="SSF48371">
    <property type="entry name" value="ARM repeat"/>
    <property type="match status" value="1"/>
</dbReference>
<dbReference type="GO" id="GO:0005829">
    <property type="term" value="C:cytosol"/>
    <property type="evidence" value="ECO:0007669"/>
    <property type="project" value="TreeGrafter"/>
</dbReference>